<sequence length="836" mass="92482">MEIQLNATEDEEEAPVRLSAVSHTVPMSSLLSSDVSTPRSDVNMAESPPPTSRTGLSSLMNSPIEYRDSIEDIVDASQGSEAAVDTVEDDVDMDEPMKQSETLPELQDAELEALKTELQMALQRQYTDAPGPKRHKKGKQTRRGRSSGSAAAEVQVQSCVAALQRKVSSQFGKKNVLEDAVSFSLAFCGLYDEKEAVRMLLVRSADDKKVDVRATLDKLSTKPLYGQLVGVIRRAVLSSGEVKSRELLTKVWDWCLAREETANWTWMLAVIAQMNSYCVQEFLFREAIARYQLDGQEGGDQVVYFLPVLEFLAAKHPDETMEPQIDENISREDARQRFDEWKQWLCLLAQSISRKEVTDQLIKAELMLAEFNELPFAVPPTAIQPADRALCELLTALLAPPSPDYVAFYRAELVQQRERETLSELNLSKGDDLQSRLQSLKMNLFRVLALDGGVAHYASSVYSVFVSLWLDALLSTTSATSIPTHFPNGVNFADLNSDDSGNMMDDREAIRCERTISSKCTNLQSSQVITRVPETKLVYRKTLDSSWEREMHAARICSVYATDLFTQLLASTGTAASLLADPLAKSKPSSSIDDDEQCERRLKIVVGMLLERVIPCCGVPSDDVYKDTLPNRSSFDVDLRVEQWLNHFPAFLPLLHVVITTSTALGSSQVLRLVPVFKSALIVLLGHWNSVKGELAVKNGDVPPYMRNQNQLALTCELMRLLRATNWLPVPLGKAAELLPLTTPADIRSILFSCWFYLSDHPPRSGSRAPTPATSATASPISSGSSPAGFSISGISTGGPTSSSSHPPVEFYLIPLRKALHRNIAKVGAKYPHFMC</sequence>
<feature type="region of interest" description="Disordered" evidence="1">
    <location>
        <begin position="124"/>
        <end position="150"/>
    </location>
</feature>
<dbReference type="EMBL" id="MBDN02000334">
    <property type="protein sequence ID" value="RLN76245.1"/>
    <property type="molecule type" value="Genomic_DNA"/>
</dbReference>
<comment type="caution">
    <text evidence="3">The sequence shown here is derived from an EMBL/GenBank/DDBJ whole genome shotgun (WGS) entry which is preliminary data.</text>
</comment>
<feature type="compositionally biased region" description="Polar residues" evidence="1">
    <location>
        <begin position="21"/>
        <end position="40"/>
    </location>
</feature>
<feature type="region of interest" description="Disordered" evidence="1">
    <location>
        <begin position="763"/>
        <end position="786"/>
    </location>
</feature>
<dbReference type="AlphaFoldDB" id="A0A3R7HEW4"/>
<dbReference type="GO" id="GO:0032039">
    <property type="term" value="C:integrator complex"/>
    <property type="evidence" value="ECO:0007669"/>
    <property type="project" value="InterPro"/>
</dbReference>
<feature type="compositionally biased region" description="Low complexity" evidence="1">
    <location>
        <begin position="765"/>
        <end position="786"/>
    </location>
</feature>
<keyword evidence="4" id="KW-1185">Reference proteome</keyword>
<protein>
    <submittedName>
        <fullName evidence="3">Uncharacterized protein</fullName>
    </submittedName>
</protein>
<dbReference type="STRING" id="325452.A0A3R7HEW4"/>
<name>A0A3R7HEW4_9STRA</name>
<dbReference type="InterPro" id="IPR040316">
    <property type="entry name" value="INTS5"/>
</dbReference>
<evidence type="ECO:0000313" key="3">
    <source>
        <dbReference type="EMBL" id="RLN76245.1"/>
    </source>
</evidence>
<evidence type="ECO:0000256" key="1">
    <source>
        <dbReference type="SAM" id="MobiDB-lite"/>
    </source>
</evidence>
<feature type="compositionally biased region" description="Basic residues" evidence="1">
    <location>
        <begin position="132"/>
        <end position="145"/>
    </location>
</feature>
<evidence type="ECO:0000313" key="2">
    <source>
        <dbReference type="EMBL" id="RLN14497.1"/>
    </source>
</evidence>
<proteinExistence type="predicted"/>
<evidence type="ECO:0000313" key="5">
    <source>
        <dbReference type="Proteomes" id="UP000285883"/>
    </source>
</evidence>
<dbReference type="Proteomes" id="UP000285883">
    <property type="component" value="Unassembled WGS sequence"/>
</dbReference>
<reference evidence="4 5" key="1">
    <citation type="submission" date="2018-07" db="EMBL/GenBank/DDBJ databases">
        <title>Genome sequencing of oomycete isolates from Chile give support for New Zealand origin for Phytophthora kernoviae and make available the first Nothophytophthora sp. genome.</title>
        <authorList>
            <person name="Studholme D.J."/>
            <person name="Sanfuentes E."/>
            <person name="Panda P."/>
            <person name="Hill R."/>
            <person name="Sambles C."/>
            <person name="Grant M."/>
            <person name="Williams N.M."/>
            <person name="Mcdougal R.L."/>
        </authorList>
    </citation>
    <scope>NUCLEOTIDE SEQUENCE [LARGE SCALE GENOMIC DNA]</scope>
    <source>
        <strain evidence="2">Chile2</strain>
        <strain evidence="3">Chile4</strain>
    </source>
</reference>
<evidence type="ECO:0000313" key="4">
    <source>
        <dbReference type="Proteomes" id="UP000285624"/>
    </source>
</evidence>
<dbReference type="PANTHER" id="PTHR31697:SF2">
    <property type="entry name" value="INTEGRATOR COMPLEX SUBUNIT 5"/>
    <property type="match status" value="1"/>
</dbReference>
<dbReference type="Proteomes" id="UP000285624">
    <property type="component" value="Unassembled WGS sequence"/>
</dbReference>
<dbReference type="PANTHER" id="PTHR31697">
    <property type="entry name" value="INTEGRATOR COMPLEX SUBUNIT 5"/>
    <property type="match status" value="1"/>
</dbReference>
<accession>A0A3R7HEW4</accession>
<feature type="region of interest" description="Disordered" evidence="1">
    <location>
        <begin position="1"/>
        <end position="59"/>
    </location>
</feature>
<organism evidence="3 4">
    <name type="scientific">Phytophthora kernoviae</name>
    <dbReference type="NCBI Taxonomy" id="325452"/>
    <lineage>
        <taxon>Eukaryota</taxon>
        <taxon>Sar</taxon>
        <taxon>Stramenopiles</taxon>
        <taxon>Oomycota</taxon>
        <taxon>Peronosporomycetes</taxon>
        <taxon>Peronosporales</taxon>
        <taxon>Peronosporaceae</taxon>
        <taxon>Phytophthora</taxon>
    </lineage>
</organism>
<dbReference type="GO" id="GO:0034472">
    <property type="term" value="P:snRNA 3'-end processing"/>
    <property type="evidence" value="ECO:0007669"/>
    <property type="project" value="TreeGrafter"/>
</dbReference>
<dbReference type="EMBL" id="MAYM02001581">
    <property type="protein sequence ID" value="RLN14497.1"/>
    <property type="molecule type" value="Genomic_DNA"/>
</dbReference>
<gene>
    <name evidence="2" type="ORF">BBI17_009409</name>
    <name evidence="3" type="ORF">BBO99_00007714</name>
</gene>